<name>A0AAV5U0K5_9BILA</name>
<proteinExistence type="predicted"/>
<organism evidence="1 2">
    <name type="scientific">Pristionchus entomophagus</name>
    <dbReference type="NCBI Taxonomy" id="358040"/>
    <lineage>
        <taxon>Eukaryota</taxon>
        <taxon>Metazoa</taxon>
        <taxon>Ecdysozoa</taxon>
        <taxon>Nematoda</taxon>
        <taxon>Chromadorea</taxon>
        <taxon>Rhabditida</taxon>
        <taxon>Rhabditina</taxon>
        <taxon>Diplogasteromorpha</taxon>
        <taxon>Diplogasteroidea</taxon>
        <taxon>Neodiplogasteridae</taxon>
        <taxon>Pristionchus</taxon>
    </lineage>
</organism>
<dbReference type="Proteomes" id="UP001432027">
    <property type="component" value="Unassembled WGS sequence"/>
</dbReference>
<evidence type="ECO:0000313" key="1">
    <source>
        <dbReference type="EMBL" id="GMS99981.1"/>
    </source>
</evidence>
<accession>A0AAV5U0K5</accession>
<evidence type="ECO:0000313" key="2">
    <source>
        <dbReference type="Proteomes" id="UP001432027"/>
    </source>
</evidence>
<gene>
    <name evidence="1" type="ORF">PENTCL1PPCAC_22156</name>
</gene>
<feature type="non-terminal residue" evidence="1">
    <location>
        <position position="1"/>
    </location>
</feature>
<dbReference type="EMBL" id="BTSX01000005">
    <property type="protein sequence ID" value="GMS99981.1"/>
    <property type="molecule type" value="Genomic_DNA"/>
</dbReference>
<evidence type="ECO:0008006" key="3">
    <source>
        <dbReference type="Google" id="ProtNLM"/>
    </source>
</evidence>
<reference evidence="1" key="1">
    <citation type="submission" date="2023-10" db="EMBL/GenBank/DDBJ databases">
        <title>Genome assembly of Pristionchus species.</title>
        <authorList>
            <person name="Yoshida K."/>
            <person name="Sommer R.J."/>
        </authorList>
    </citation>
    <scope>NUCLEOTIDE SEQUENCE</scope>
    <source>
        <strain evidence="1">RS0144</strain>
    </source>
</reference>
<sequence>EVMNYVARFYHREGAATVSIVSPPFFITNTVIGFFIDKRNPLSNRSVVDTNTVVVVDLTNGSCYLQDFEPSSSFPPKDAESKEFFKMEITTDQTNGKETLVTLVYKDSIVTGRLNTRTLKWSESKVDTRTEVFYKIVSFTDGSHIIAVSETREVGESRVIGEWKNGEEKINYAEMTRFRLVRHPLKVYSLLRLATIAVQRSGRVREEQMNQIAHQIG</sequence>
<comment type="caution">
    <text evidence="1">The sequence shown here is derived from an EMBL/GenBank/DDBJ whole genome shotgun (WGS) entry which is preliminary data.</text>
</comment>
<protein>
    <recommendedName>
        <fullName evidence="3">Lipocalin/cytosolic fatty-acid binding domain-containing protein</fullName>
    </recommendedName>
</protein>
<keyword evidence="2" id="KW-1185">Reference proteome</keyword>
<dbReference type="AlphaFoldDB" id="A0AAV5U0K5"/>